<organism evidence="1 2">
    <name type="scientific">Porites lobata</name>
    <dbReference type="NCBI Taxonomy" id="104759"/>
    <lineage>
        <taxon>Eukaryota</taxon>
        <taxon>Metazoa</taxon>
        <taxon>Cnidaria</taxon>
        <taxon>Anthozoa</taxon>
        <taxon>Hexacorallia</taxon>
        <taxon>Scleractinia</taxon>
        <taxon>Fungiina</taxon>
        <taxon>Poritidae</taxon>
        <taxon>Porites</taxon>
    </lineage>
</organism>
<gene>
    <name evidence="1" type="ORF">PLOB_00001331</name>
</gene>
<dbReference type="EMBL" id="CALNXK010000102">
    <property type="protein sequence ID" value="CAH3155716.1"/>
    <property type="molecule type" value="Genomic_DNA"/>
</dbReference>
<accession>A0ABN8Q6N0</accession>
<comment type="caution">
    <text evidence="1">The sequence shown here is derived from an EMBL/GenBank/DDBJ whole genome shotgun (WGS) entry which is preliminary data.</text>
</comment>
<evidence type="ECO:0000313" key="1">
    <source>
        <dbReference type="EMBL" id="CAH3155716.1"/>
    </source>
</evidence>
<protein>
    <submittedName>
        <fullName evidence="1">Uncharacterized protein</fullName>
    </submittedName>
</protein>
<reference evidence="1 2" key="1">
    <citation type="submission" date="2022-05" db="EMBL/GenBank/DDBJ databases">
        <authorList>
            <consortium name="Genoscope - CEA"/>
            <person name="William W."/>
        </authorList>
    </citation>
    <scope>NUCLEOTIDE SEQUENCE [LARGE SCALE GENOMIC DNA]</scope>
</reference>
<keyword evidence="2" id="KW-1185">Reference proteome</keyword>
<feature type="non-terminal residue" evidence="1">
    <location>
        <position position="1"/>
    </location>
</feature>
<name>A0ABN8Q6N0_9CNID</name>
<dbReference type="Proteomes" id="UP001159405">
    <property type="component" value="Unassembled WGS sequence"/>
</dbReference>
<evidence type="ECO:0000313" key="2">
    <source>
        <dbReference type="Proteomes" id="UP001159405"/>
    </source>
</evidence>
<proteinExistence type="predicted"/>
<sequence>IFSTPAKKSNVEEPTESAEKSKNLVDEFETYLRYTSSIKQFPLQAESWVLRSMSLFWPKNSKVVVVLDKESEEDRKYGSTLNETTQNKKLDLRVCYMEPYPQEMIHHMGKMRMYMDMMHADLCTNATYVGLVDVDTLFTTAVTPSLILEDGKPVVTGRIGEPRIPCWIKSAAYILQFRQYVAKLHGKDFKEVVSETTKKLNIQGWCYCHYSTMCNYMWYHHRDEYSWHLQYVKPTRPALNASVPYDYFFTEVKPEEKIPHPRSSVHIRHFMLNGKYMDPAVPTARFVNDTLVEGLCYSFGIRLCGDLCREYNQTNIHVNLFNFENYNWLWDSRCMEKQIEHYKNVADLFNETFFYMDSSEEVCRTIASLKS</sequence>